<keyword evidence="2" id="KW-1185">Reference proteome</keyword>
<reference evidence="1 2" key="1">
    <citation type="submission" date="2019-08" db="EMBL/GenBank/DDBJ databases">
        <title>A chromosome-level genome assembly, high-density linkage maps, and genome scans reveal the genomic architecture of hybrid incompatibilities underlying speciation via character displacement in darters (Percidae: Etheostominae).</title>
        <authorList>
            <person name="Moran R.L."/>
            <person name="Catchen J.M."/>
            <person name="Fuller R.C."/>
        </authorList>
    </citation>
    <scope>NUCLEOTIDE SEQUENCE [LARGE SCALE GENOMIC DNA]</scope>
    <source>
        <strain evidence="1">EspeVRDwgs_2016</strain>
        <tissue evidence="1">Muscle</tissue>
    </source>
</reference>
<feature type="non-terminal residue" evidence="1">
    <location>
        <position position="163"/>
    </location>
</feature>
<dbReference type="AlphaFoldDB" id="A0A5J5DQV3"/>
<dbReference type="EMBL" id="VOFY01000001">
    <property type="protein sequence ID" value="KAA8595662.1"/>
    <property type="molecule type" value="Genomic_DNA"/>
</dbReference>
<accession>A0A5J5DQV3</accession>
<proteinExistence type="predicted"/>
<gene>
    <name evidence="1" type="ORF">FQN60_010953</name>
</gene>
<comment type="caution">
    <text evidence="1">The sequence shown here is derived from an EMBL/GenBank/DDBJ whole genome shotgun (WGS) entry which is preliminary data.</text>
</comment>
<organism evidence="1 2">
    <name type="scientific">Etheostoma spectabile</name>
    <name type="common">orangethroat darter</name>
    <dbReference type="NCBI Taxonomy" id="54343"/>
    <lineage>
        <taxon>Eukaryota</taxon>
        <taxon>Metazoa</taxon>
        <taxon>Chordata</taxon>
        <taxon>Craniata</taxon>
        <taxon>Vertebrata</taxon>
        <taxon>Euteleostomi</taxon>
        <taxon>Actinopterygii</taxon>
        <taxon>Neopterygii</taxon>
        <taxon>Teleostei</taxon>
        <taxon>Neoteleostei</taxon>
        <taxon>Acanthomorphata</taxon>
        <taxon>Eupercaria</taxon>
        <taxon>Perciformes</taxon>
        <taxon>Percoidei</taxon>
        <taxon>Percidae</taxon>
        <taxon>Etheostomatinae</taxon>
        <taxon>Etheostoma</taxon>
    </lineage>
</organism>
<dbReference type="Proteomes" id="UP000327493">
    <property type="component" value="Chromosome 1"/>
</dbReference>
<protein>
    <submittedName>
        <fullName evidence="1">Uncharacterized protein</fullName>
    </submittedName>
</protein>
<evidence type="ECO:0000313" key="2">
    <source>
        <dbReference type="Proteomes" id="UP000327493"/>
    </source>
</evidence>
<evidence type="ECO:0000313" key="1">
    <source>
        <dbReference type="EMBL" id="KAA8595662.1"/>
    </source>
</evidence>
<name>A0A5J5DQV3_9PERO</name>
<sequence>MTKKHRRCDFQVEALPPSLEVDNEAPHTMFHPLWNESNVSKARGTHLKARPTPPPHFSLFYKASWSHQHILTAKRRRRMRVLERDLAHSGFHAVSPYRPGFSPLSLFWPHLSRLSAWENVPVYSLRKGLNDKRKAENSTSRSLDVPMERPCHAGAVGAEAAVG</sequence>